<name>A0A0G0IRD4_9BACT</name>
<dbReference type="HAMAP" id="MF_00955">
    <property type="entry name" value="GDP_Man_dehydratase"/>
    <property type="match status" value="1"/>
</dbReference>
<dbReference type="FunFam" id="3.40.50.720:FF:000924">
    <property type="entry name" value="GDP-mannose 4,6 dehydratase"/>
    <property type="match status" value="1"/>
</dbReference>
<dbReference type="EC" id="4.2.1.47" evidence="4 7"/>
<evidence type="ECO:0000313" key="9">
    <source>
        <dbReference type="EMBL" id="KKQ26724.1"/>
    </source>
</evidence>
<evidence type="ECO:0000256" key="3">
    <source>
        <dbReference type="ARBA" id="ARBA00009263"/>
    </source>
</evidence>
<dbReference type="Pfam" id="PF16363">
    <property type="entry name" value="GDP_Man_Dehyd"/>
    <property type="match status" value="1"/>
</dbReference>
<evidence type="ECO:0000313" key="10">
    <source>
        <dbReference type="Proteomes" id="UP000034917"/>
    </source>
</evidence>
<comment type="function">
    <text evidence="6 7">Catalyzes the conversion of GDP-D-mannose to GDP-4-dehydro-6-deoxy-D-mannose.</text>
</comment>
<dbReference type="EMBL" id="LBSV01000001">
    <property type="protein sequence ID" value="KKQ26724.1"/>
    <property type="molecule type" value="Genomic_DNA"/>
</dbReference>
<dbReference type="AlphaFoldDB" id="A0A0G0IRD4"/>
<comment type="caution">
    <text evidence="9">The sequence shown here is derived from an EMBL/GenBank/DDBJ whole genome shotgun (WGS) entry which is preliminary data.</text>
</comment>
<dbReference type="GO" id="GO:0008446">
    <property type="term" value="F:GDP-mannose 4,6-dehydratase activity"/>
    <property type="evidence" value="ECO:0007669"/>
    <property type="project" value="UniProtKB-UniRule"/>
</dbReference>
<keyword evidence="7" id="KW-0521">NADP</keyword>
<evidence type="ECO:0000256" key="7">
    <source>
        <dbReference type="HAMAP-Rule" id="MF_00955"/>
    </source>
</evidence>
<dbReference type="PATRIC" id="fig|1618486.3.peg.75"/>
<sequence length="324" mass="36731">MSKTALVTGILGQDGPYLADLLLKKGYKVFGLIRRYSNPNFSNLDYLGVTNDVDYVEGDMNDEASLLNLIRMLHPDEVYNLAAQSFVKASFEQAKLTTEVNSLGPLYLLNAIKFFSPTSKFYQASTSEMFGLQHTNGYQDEKTPFHPRSPYGVSKVYAYWMTVNYRESYGLFTANGILFNHESPIRGIQFVTRKITDGVAKIKLGLAKELRLGNLDAKRDWGFAGDYVEAMYLMLQQKNPDDYVVGTGESHSVREFVEAAFKSIGISDWKKYVVIDPQFKRPAEVPNLKAKADKVRKNLGWKPKVSFEELVEMMVKADLKRYGK</sequence>
<dbReference type="InterPro" id="IPR016040">
    <property type="entry name" value="NAD(P)-bd_dom"/>
</dbReference>
<gene>
    <name evidence="7" type="primary">gmd</name>
    <name evidence="9" type="ORF">US40_C0001G0073</name>
</gene>
<accession>A0A0G0IRD4</accession>
<dbReference type="Gene3D" id="3.40.50.720">
    <property type="entry name" value="NAD(P)-binding Rossmann-like Domain"/>
    <property type="match status" value="1"/>
</dbReference>
<proteinExistence type="inferred from homology"/>
<comment type="catalytic activity">
    <reaction evidence="1 7">
        <text>GDP-alpha-D-mannose = GDP-4-dehydro-alpha-D-rhamnose + H2O</text>
        <dbReference type="Rhea" id="RHEA:23820"/>
        <dbReference type="ChEBI" id="CHEBI:15377"/>
        <dbReference type="ChEBI" id="CHEBI:57527"/>
        <dbReference type="ChEBI" id="CHEBI:57964"/>
        <dbReference type="EC" id="4.2.1.47"/>
    </reaction>
</comment>
<evidence type="ECO:0000256" key="6">
    <source>
        <dbReference type="ARBA" id="ARBA00059383"/>
    </source>
</evidence>
<evidence type="ECO:0000256" key="4">
    <source>
        <dbReference type="ARBA" id="ARBA00011989"/>
    </source>
</evidence>
<dbReference type="InterPro" id="IPR036291">
    <property type="entry name" value="NAD(P)-bd_dom_sf"/>
</dbReference>
<dbReference type="InterPro" id="IPR006368">
    <property type="entry name" value="GDP_Man_deHydtase"/>
</dbReference>
<dbReference type="Proteomes" id="UP000034917">
    <property type="component" value="Unassembled WGS sequence"/>
</dbReference>
<evidence type="ECO:0000256" key="5">
    <source>
        <dbReference type="ARBA" id="ARBA00023239"/>
    </source>
</evidence>
<dbReference type="GO" id="GO:0070401">
    <property type="term" value="F:NADP+ binding"/>
    <property type="evidence" value="ECO:0007669"/>
    <property type="project" value="UniProtKB-UniRule"/>
</dbReference>
<organism evidence="9 10">
    <name type="scientific">Candidatus Roizmanbacteria bacterium GW2011_GWC2_37_13</name>
    <dbReference type="NCBI Taxonomy" id="1618486"/>
    <lineage>
        <taxon>Bacteria</taxon>
        <taxon>Candidatus Roizmaniibacteriota</taxon>
    </lineage>
</organism>
<evidence type="ECO:0000256" key="1">
    <source>
        <dbReference type="ARBA" id="ARBA00000188"/>
    </source>
</evidence>
<keyword evidence="5 7" id="KW-0456">Lyase</keyword>
<dbReference type="Gene3D" id="3.90.25.10">
    <property type="entry name" value="UDP-galactose 4-epimerase, domain 1"/>
    <property type="match status" value="1"/>
</dbReference>
<evidence type="ECO:0000256" key="2">
    <source>
        <dbReference type="ARBA" id="ARBA00001937"/>
    </source>
</evidence>
<comment type="similarity">
    <text evidence="3 7">Belongs to the NAD(P)-dependent epimerase/dehydratase family. GDP-mannose 4,6-dehydratase subfamily.</text>
</comment>
<protein>
    <recommendedName>
        <fullName evidence="4 7">GDP-mannose 4,6-dehydratase</fullName>
        <ecNumber evidence="4 7">4.2.1.47</ecNumber>
    </recommendedName>
    <alternativeName>
        <fullName evidence="7">GDP-D-mannose dehydratase</fullName>
    </alternativeName>
</protein>
<feature type="domain" description="NAD(P)-binding" evidence="8">
    <location>
        <begin position="6"/>
        <end position="314"/>
    </location>
</feature>
<comment type="cofactor">
    <cofactor evidence="2 7">
        <name>NADP(+)</name>
        <dbReference type="ChEBI" id="CHEBI:58349"/>
    </cofactor>
</comment>
<comment type="caution">
    <text evidence="7">Lacks conserved residue(s) required for the propagation of feature annotation.</text>
</comment>
<dbReference type="PANTHER" id="PTHR43715:SF1">
    <property type="entry name" value="GDP-MANNOSE 4,6 DEHYDRATASE"/>
    <property type="match status" value="1"/>
</dbReference>
<dbReference type="SUPFAM" id="SSF51735">
    <property type="entry name" value="NAD(P)-binding Rossmann-fold domains"/>
    <property type="match status" value="1"/>
</dbReference>
<evidence type="ECO:0000259" key="8">
    <source>
        <dbReference type="Pfam" id="PF16363"/>
    </source>
</evidence>
<dbReference type="CDD" id="cd05260">
    <property type="entry name" value="GDP_MD_SDR_e"/>
    <property type="match status" value="1"/>
</dbReference>
<dbReference type="PANTHER" id="PTHR43715">
    <property type="entry name" value="GDP-MANNOSE 4,6-DEHYDRATASE"/>
    <property type="match status" value="1"/>
</dbReference>
<reference evidence="9 10" key="1">
    <citation type="journal article" date="2015" name="Nature">
        <title>rRNA introns, odd ribosomes, and small enigmatic genomes across a large radiation of phyla.</title>
        <authorList>
            <person name="Brown C.T."/>
            <person name="Hug L.A."/>
            <person name="Thomas B.C."/>
            <person name="Sharon I."/>
            <person name="Castelle C.J."/>
            <person name="Singh A."/>
            <person name="Wilkins M.J."/>
            <person name="Williams K.H."/>
            <person name="Banfield J.F."/>
        </authorList>
    </citation>
    <scope>NUCLEOTIDE SEQUENCE [LARGE SCALE GENOMIC DNA]</scope>
</reference>
<dbReference type="GO" id="GO:0042351">
    <property type="term" value="P:'de novo' GDP-L-fucose biosynthetic process"/>
    <property type="evidence" value="ECO:0007669"/>
    <property type="project" value="TreeGrafter"/>
</dbReference>